<gene>
    <name evidence="8" type="ORF">MNBD_IGNAVI01-2445</name>
</gene>
<dbReference type="SUPFAM" id="SSF49303">
    <property type="entry name" value="beta-Galactosidase/glucuronidase domain"/>
    <property type="match status" value="3"/>
</dbReference>
<dbReference type="Pfam" id="PF17786">
    <property type="entry name" value="Mannosidase_ig"/>
    <property type="match status" value="1"/>
</dbReference>
<dbReference type="GO" id="GO:0005975">
    <property type="term" value="P:carbohydrate metabolic process"/>
    <property type="evidence" value="ECO:0007669"/>
    <property type="project" value="InterPro"/>
</dbReference>
<organism evidence="8">
    <name type="scientific">hydrothermal vent metagenome</name>
    <dbReference type="NCBI Taxonomy" id="652676"/>
    <lineage>
        <taxon>unclassified sequences</taxon>
        <taxon>metagenomes</taxon>
        <taxon>ecological metagenomes</taxon>
    </lineage>
</organism>
<dbReference type="Gene3D" id="2.60.40.10">
    <property type="entry name" value="Immunoglobulins"/>
    <property type="match status" value="3"/>
</dbReference>
<dbReference type="InterPro" id="IPR006102">
    <property type="entry name" value="Ig-like_GH2"/>
</dbReference>
<dbReference type="GO" id="GO:0004567">
    <property type="term" value="F:beta-mannosidase activity"/>
    <property type="evidence" value="ECO:0007669"/>
    <property type="project" value="UniProtKB-EC"/>
</dbReference>
<dbReference type="Pfam" id="PF00703">
    <property type="entry name" value="Glyco_hydro_2"/>
    <property type="match status" value="1"/>
</dbReference>
<feature type="domain" description="Exo-beta-D-glucosaminidase Ig-fold" evidence="6">
    <location>
        <begin position="723"/>
        <end position="826"/>
    </location>
</feature>
<dbReference type="InterPro" id="IPR013783">
    <property type="entry name" value="Ig-like_fold"/>
</dbReference>
<protein>
    <submittedName>
        <fullName evidence="8">Beta-mannosidase</fullName>
        <ecNumber evidence="8">3.2.1.25</ecNumber>
    </submittedName>
</protein>
<evidence type="ECO:0000256" key="1">
    <source>
        <dbReference type="ARBA" id="ARBA00007401"/>
    </source>
</evidence>
<accession>A0A3B1CJQ4</accession>
<evidence type="ECO:0000259" key="6">
    <source>
        <dbReference type="Pfam" id="PF18368"/>
    </source>
</evidence>
<dbReference type="Pfam" id="PF18368">
    <property type="entry name" value="Ig_GlcNase"/>
    <property type="match status" value="1"/>
</dbReference>
<evidence type="ECO:0000256" key="3">
    <source>
        <dbReference type="ARBA" id="ARBA00023295"/>
    </source>
</evidence>
<dbReference type="InterPro" id="IPR043534">
    <property type="entry name" value="EBDG/EBM"/>
</dbReference>
<dbReference type="InterPro" id="IPR008979">
    <property type="entry name" value="Galactose-bd-like_sf"/>
</dbReference>
<proteinExistence type="inferred from homology"/>
<dbReference type="AlphaFoldDB" id="A0A3B1CJQ4"/>
<dbReference type="InterPro" id="IPR041351">
    <property type="entry name" value="Ig_GlcNase"/>
</dbReference>
<evidence type="ECO:0000313" key="8">
    <source>
        <dbReference type="EMBL" id="VAX19065.1"/>
    </source>
</evidence>
<evidence type="ECO:0000256" key="2">
    <source>
        <dbReference type="ARBA" id="ARBA00022801"/>
    </source>
</evidence>
<dbReference type="PANTHER" id="PTHR43536">
    <property type="entry name" value="MANNOSYLGLYCOPROTEIN ENDO-BETA-MANNOSIDASE"/>
    <property type="match status" value="1"/>
</dbReference>
<dbReference type="Pfam" id="PF22666">
    <property type="entry name" value="Glyco_hydro_2_N2"/>
    <property type="match status" value="1"/>
</dbReference>
<dbReference type="InterPro" id="IPR017853">
    <property type="entry name" value="GH"/>
</dbReference>
<sequence length="828" mass="94869">EWYQIDIPKTVLAALADADVYPDPYYGLNLKSIPGFKEGRWLAMSKDSPFYPTWWYRKSFIVPSEYSGKKMVLHLDGINYKANIWLNGQKIADSSDVIGMFRRFEFNVDKFIKFDEENVIAVEISAPGKIPDIKYHTKQIEATTGWDDHNPQPPDLNMGIWRDVYISVSDDVVIKNPYVVTDLDLPKLDKAFLTISIDAVNKTDKPVSGKITGAIDDIKISRSFNLGAGETKTIKFTPDEFKQLIVQDPKLWWPHPVGKQNLYTLNLNAEINGKISDSKKVRFGIREVSTYINDEGWRGYRVNGKNILIRGGAWMTSDMMLNLSNKRYDALIRYAREADLNALRSEGFSIRETDEFYNLCDEYGILVIQQLFGRNLPDEPLAISIIKDMILRVRNHPSLIHFLGHDETFPTESLDKAYRDLIAKYTPERTYQPHSGAFEIENRYKTGGTRTGTFELWTYATPSHYYTHKEDGAWGFAQSGGIGGIFAPYESVKKMMPKEDLWPVNNEIFSFHTVLQGLEYFDLVRKSLNERYGKPTGIKELLMKGQALNYESARGMYEAYGRNKYEALGITTWKYDAAWPAALTWQYVDWYLNVGGAYYGAKKACEPLHVQYSYDDNSVYVVNSFYKDFNGLKVTAKVFNFDLDEVYSKESVVSVTSDWKTEAFKIGFPENLSKTYFVSLKLFDSSGKEVSNNFYWLSTVPDIQGSKEGKRTNDGWWVLKANPKSYADFKSLNDLPKVKIDVNYNVEKNGNESIVKVKLKNTGSHLAFQIHMALTKGDGGDEISPTFWEDNYISLLPGESRNISARYYKDDSKNSNMYLKIEGWNIEN</sequence>
<dbReference type="SUPFAM" id="SSF51445">
    <property type="entry name" value="(Trans)glycosidases"/>
    <property type="match status" value="1"/>
</dbReference>
<name>A0A3B1CJQ4_9ZZZZ</name>
<dbReference type="SUPFAM" id="SSF49785">
    <property type="entry name" value="Galactose-binding domain-like"/>
    <property type="match status" value="1"/>
</dbReference>
<evidence type="ECO:0000259" key="7">
    <source>
        <dbReference type="Pfam" id="PF22666"/>
    </source>
</evidence>
<reference evidence="8" key="1">
    <citation type="submission" date="2018-06" db="EMBL/GenBank/DDBJ databases">
        <authorList>
            <person name="Zhirakovskaya E."/>
        </authorList>
    </citation>
    <scope>NUCLEOTIDE SEQUENCE</scope>
</reference>
<feature type="domain" description="Beta-mannosidase-like galactose-binding" evidence="7">
    <location>
        <begin position="2"/>
        <end position="162"/>
    </location>
</feature>
<comment type="similarity">
    <text evidence="1">Belongs to the glycosyl hydrolase 2 family.</text>
</comment>
<feature type="domain" description="Mannosidase Ig/CBM-like" evidence="5">
    <location>
        <begin position="618"/>
        <end position="698"/>
    </location>
</feature>
<keyword evidence="2 8" id="KW-0378">Hydrolase</keyword>
<dbReference type="InterPro" id="IPR036156">
    <property type="entry name" value="Beta-gal/glucu_dom_sf"/>
</dbReference>
<dbReference type="InterPro" id="IPR054593">
    <property type="entry name" value="Beta-mannosidase-like_N2"/>
</dbReference>
<feature type="domain" description="Glycoside hydrolase family 2 immunoglobulin-like beta-sandwich" evidence="4">
    <location>
        <begin position="174"/>
        <end position="286"/>
    </location>
</feature>
<evidence type="ECO:0000259" key="4">
    <source>
        <dbReference type="Pfam" id="PF00703"/>
    </source>
</evidence>
<dbReference type="PANTHER" id="PTHR43536:SF1">
    <property type="entry name" value="MANNOSYLGLYCOPROTEIN ENDO-BETA-MANNOSIDASE"/>
    <property type="match status" value="1"/>
</dbReference>
<dbReference type="Gene3D" id="3.20.20.80">
    <property type="entry name" value="Glycosidases"/>
    <property type="match status" value="1"/>
</dbReference>
<dbReference type="EMBL" id="UOGD01000127">
    <property type="protein sequence ID" value="VAX19065.1"/>
    <property type="molecule type" value="Genomic_DNA"/>
</dbReference>
<evidence type="ECO:0000259" key="5">
    <source>
        <dbReference type="Pfam" id="PF17786"/>
    </source>
</evidence>
<dbReference type="Gene3D" id="2.60.120.260">
    <property type="entry name" value="Galactose-binding domain-like"/>
    <property type="match status" value="1"/>
</dbReference>
<feature type="non-terminal residue" evidence="8">
    <location>
        <position position="1"/>
    </location>
</feature>
<dbReference type="EC" id="3.2.1.25" evidence="8"/>
<keyword evidence="3 8" id="KW-0326">Glycosidase</keyword>
<dbReference type="InterPro" id="IPR041447">
    <property type="entry name" value="Mannosidase_ig"/>
</dbReference>